<comment type="caution">
    <text evidence="3">The sequence shown here is derived from an EMBL/GenBank/DDBJ whole genome shotgun (WGS) entry which is preliminary data.</text>
</comment>
<proteinExistence type="predicted"/>
<dbReference type="GO" id="GO:0071949">
    <property type="term" value="F:FAD binding"/>
    <property type="evidence" value="ECO:0007669"/>
    <property type="project" value="InterPro"/>
</dbReference>
<protein>
    <recommendedName>
        <fullName evidence="2">FAD-binding domain-containing protein</fullName>
    </recommendedName>
</protein>
<evidence type="ECO:0000259" key="2">
    <source>
        <dbReference type="Pfam" id="PF01494"/>
    </source>
</evidence>
<evidence type="ECO:0000256" key="1">
    <source>
        <dbReference type="SAM" id="SignalP"/>
    </source>
</evidence>
<name>A0AA38GT84_TAXCH</name>
<sequence>MTKAKTELSLLSLLHLGLIALFHSTRGWKSFGVTHKEETLQLAVPKRFKEGDLVGLQLGLEGETAEKMKEVGKIDMPSLGITPQGDRISEWSLSSRMEKTYGQPLIAILWQDALRILSDALPEECKHTGYECFNISQGEEGAVVHFTKEDETISIEAPLVIGADGIHSTTRNILFGAIEPRDNGRTMWRAVIDRSLCSHEALATGTLATMQNGRTTFIINGVKEKLYWAFSVTDESTEGETRIRSKDNVEAKERLFKYFQGWDVASHIIQATDPEFILERRVLDVPVLPKWSCGHVVLLGDAVHAVTPSYGQGANLAFEDGLELAKHLSTSLDLRSALEAYESARIPRASIVSEKSQSLGVRPTDEFYDWLYTGVPELIQTRSGSSWILKQARIASNWNWKQAGIASSWNWKRLEFEAVGSSWI</sequence>
<dbReference type="PANTHER" id="PTHR46496:SF8">
    <property type="entry name" value="FAD-BINDING DOMAIN-CONTAINING PROTEIN"/>
    <property type="match status" value="1"/>
</dbReference>
<evidence type="ECO:0000313" key="4">
    <source>
        <dbReference type="Proteomes" id="UP000824469"/>
    </source>
</evidence>
<dbReference type="PRINTS" id="PR00420">
    <property type="entry name" value="RNGMNOXGNASE"/>
</dbReference>
<keyword evidence="4" id="KW-1185">Reference proteome</keyword>
<dbReference type="Pfam" id="PF01494">
    <property type="entry name" value="FAD_binding_3"/>
    <property type="match status" value="1"/>
</dbReference>
<dbReference type="Proteomes" id="UP000824469">
    <property type="component" value="Unassembled WGS sequence"/>
</dbReference>
<dbReference type="InterPro" id="IPR002938">
    <property type="entry name" value="FAD-bd"/>
</dbReference>
<reference evidence="3 4" key="1">
    <citation type="journal article" date="2021" name="Nat. Plants">
        <title>The Taxus genome provides insights into paclitaxel biosynthesis.</title>
        <authorList>
            <person name="Xiong X."/>
            <person name="Gou J."/>
            <person name="Liao Q."/>
            <person name="Li Y."/>
            <person name="Zhou Q."/>
            <person name="Bi G."/>
            <person name="Li C."/>
            <person name="Du R."/>
            <person name="Wang X."/>
            <person name="Sun T."/>
            <person name="Guo L."/>
            <person name="Liang H."/>
            <person name="Lu P."/>
            <person name="Wu Y."/>
            <person name="Zhang Z."/>
            <person name="Ro D.K."/>
            <person name="Shang Y."/>
            <person name="Huang S."/>
            <person name="Yan J."/>
        </authorList>
    </citation>
    <scope>NUCLEOTIDE SEQUENCE [LARGE SCALE GENOMIC DNA]</scope>
    <source>
        <strain evidence="3">Ta-2019</strain>
    </source>
</reference>
<dbReference type="InterPro" id="IPR036188">
    <property type="entry name" value="FAD/NAD-bd_sf"/>
</dbReference>
<feature type="signal peptide" evidence="1">
    <location>
        <begin position="1"/>
        <end position="27"/>
    </location>
</feature>
<organism evidence="3 4">
    <name type="scientific">Taxus chinensis</name>
    <name type="common">Chinese yew</name>
    <name type="synonym">Taxus wallichiana var. chinensis</name>
    <dbReference type="NCBI Taxonomy" id="29808"/>
    <lineage>
        <taxon>Eukaryota</taxon>
        <taxon>Viridiplantae</taxon>
        <taxon>Streptophyta</taxon>
        <taxon>Embryophyta</taxon>
        <taxon>Tracheophyta</taxon>
        <taxon>Spermatophyta</taxon>
        <taxon>Pinopsida</taxon>
        <taxon>Pinidae</taxon>
        <taxon>Conifers II</taxon>
        <taxon>Cupressales</taxon>
        <taxon>Taxaceae</taxon>
        <taxon>Taxus</taxon>
    </lineage>
</organism>
<dbReference type="Gene3D" id="3.50.50.60">
    <property type="entry name" value="FAD/NAD(P)-binding domain"/>
    <property type="match status" value="1"/>
</dbReference>
<dbReference type="SUPFAM" id="SSF51905">
    <property type="entry name" value="FAD/NAD(P)-binding domain"/>
    <property type="match status" value="1"/>
</dbReference>
<dbReference type="OMA" id="VMTYTIG"/>
<dbReference type="PANTHER" id="PTHR46496">
    <property type="match status" value="1"/>
</dbReference>
<gene>
    <name evidence="3" type="ORF">KI387_000592</name>
</gene>
<evidence type="ECO:0000313" key="3">
    <source>
        <dbReference type="EMBL" id="KAH9328484.1"/>
    </source>
</evidence>
<feature type="chain" id="PRO_5041303073" description="FAD-binding domain-containing protein" evidence="1">
    <location>
        <begin position="28"/>
        <end position="424"/>
    </location>
</feature>
<feature type="domain" description="FAD-binding" evidence="2">
    <location>
        <begin position="128"/>
        <end position="352"/>
    </location>
</feature>
<accession>A0AA38GT84</accession>
<keyword evidence="1" id="KW-0732">Signal</keyword>
<dbReference type="EMBL" id="JAHRHJ020000001">
    <property type="protein sequence ID" value="KAH9328484.1"/>
    <property type="molecule type" value="Genomic_DNA"/>
</dbReference>
<dbReference type="AlphaFoldDB" id="A0AA38GT84"/>